<reference evidence="8" key="1">
    <citation type="submission" date="2016-11" db="UniProtKB">
        <authorList>
            <consortium name="WormBaseParasite"/>
        </authorList>
    </citation>
    <scope>IDENTIFICATION</scope>
</reference>
<keyword evidence="4 6" id="KW-1133">Transmembrane helix</keyword>
<evidence type="ECO:0000313" key="8">
    <source>
        <dbReference type="WBParaSite" id="Csp11.Scaffold629.g7645.t1"/>
    </source>
</evidence>
<comment type="caution">
    <text evidence="6">Lacks conserved residue(s) required for the propagation of feature annotation.</text>
</comment>
<dbReference type="PANTHER" id="PTHR31114:SF3">
    <property type="entry name" value="SERPENTINE RECEPTOR CLASS GAMMA-RELATED"/>
    <property type="match status" value="1"/>
</dbReference>
<dbReference type="InterPro" id="IPR000609">
    <property type="entry name" value="7TM_GPCR_serpentine_rcpt_Srg"/>
</dbReference>
<evidence type="ECO:0000256" key="5">
    <source>
        <dbReference type="ARBA" id="ARBA00023136"/>
    </source>
</evidence>
<feature type="transmembrane region" description="Helical" evidence="6">
    <location>
        <begin position="269"/>
        <end position="289"/>
    </location>
</feature>
<dbReference type="GO" id="GO:0004888">
    <property type="term" value="F:transmembrane signaling receptor activity"/>
    <property type="evidence" value="ECO:0007669"/>
    <property type="project" value="InterPro"/>
</dbReference>
<evidence type="ECO:0000256" key="4">
    <source>
        <dbReference type="ARBA" id="ARBA00022989"/>
    </source>
</evidence>
<dbReference type="WBParaSite" id="Csp11.Scaffold629.g7645.t1">
    <property type="protein sequence ID" value="Csp11.Scaffold629.g7645.t1"/>
    <property type="gene ID" value="Csp11.Scaffold629.g7645"/>
</dbReference>
<evidence type="ECO:0000256" key="6">
    <source>
        <dbReference type="RuleBase" id="RU280813"/>
    </source>
</evidence>
<dbReference type="PANTHER" id="PTHR31114">
    <property type="entry name" value="SERPENTINE RECEPTOR CLASS GAMMA"/>
    <property type="match status" value="1"/>
</dbReference>
<keyword evidence="3 6" id="KW-0812">Transmembrane</keyword>
<organism evidence="7 8">
    <name type="scientific">Caenorhabditis tropicalis</name>
    <dbReference type="NCBI Taxonomy" id="1561998"/>
    <lineage>
        <taxon>Eukaryota</taxon>
        <taxon>Metazoa</taxon>
        <taxon>Ecdysozoa</taxon>
        <taxon>Nematoda</taxon>
        <taxon>Chromadorea</taxon>
        <taxon>Rhabditida</taxon>
        <taxon>Rhabditina</taxon>
        <taxon>Rhabditomorpha</taxon>
        <taxon>Rhabditoidea</taxon>
        <taxon>Rhabditidae</taxon>
        <taxon>Peloderinae</taxon>
        <taxon>Caenorhabditis</taxon>
    </lineage>
</organism>
<evidence type="ECO:0000313" key="7">
    <source>
        <dbReference type="Proteomes" id="UP000095282"/>
    </source>
</evidence>
<sequence length="317" mass="36136">MSSTYTVPFKVPVDNVLKKIILAFQFAYGIASFFLMIYMFIHLARSKKYSNSFYRLVQVDLIVNTVCWCNTWISVRSFDLEIGENYLTFFEKWLPGTWNVSAFLANFFFHMQFCSAAAMSVHRVTAIFFYSTYDKFWRRWFLFVYLLLIGYSILPQLGGLPSKLSLVNETLYITTNIELNSASGKRLAICAVVYFVLLIALGGTVARIAFKKLEAIHGTNGDQSVSKKLTKIALTYAILYSGIPMWTIGNFVHTNFIAMPLSVYEIWNALMTVASDMITLSLPYVLLLFDMNIKSDVKRTTTLAVIPSVMPTQTVFM</sequence>
<feature type="transmembrane region" description="Helical" evidence="6">
    <location>
        <begin position="20"/>
        <end position="41"/>
    </location>
</feature>
<dbReference type="GO" id="GO:0016020">
    <property type="term" value="C:membrane"/>
    <property type="evidence" value="ECO:0007669"/>
    <property type="project" value="UniProtKB-SubCell"/>
</dbReference>
<dbReference type="eggNOG" id="ENOG502TJES">
    <property type="taxonomic scope" value="Eukaryota"/>
</dbReference>
<accession>A0A1I7UBF7</accession>
<proteinExistence type="inferred from homology"/>
<dbReference type="GO" id="GO:0007606">
    <property type="term" value="P:sensory perception of chemical stimulus"/>
    <property type="evidence" value="ECO:0007669"/>
    <property type="project" value="UniProtKB-UniRule"/>
</dbReference>
<keyword evidence="5 6" id="KW-0472">Membrane</keyword>
<dbReference type="AlphaFoldDB" id="A0A1I7UBF7"/>
<feature type="transmembrane region" description="Helical" evidence="6">
    <location>
        <begin position="140"/>
        <end position="158"/>
    </location>
</feature>
<evidence type="ECO:0000256" key="2">
    <source>
        <dbReference type="ARBA" id="ARBA00005692"/>
    </source>
</evidence>
<protein>
    <recommendedName>
        <fullName evidence="6">Serpentine receptor class gamma</fullName>
    </recommendedName>
</protein>
<name>A0A1I7UBF7_9PELO</name>
<dbReference type="Pfam" id="PF02118">
    <property type="entry name" value="Srg"/>
    <property type="match status" value="1"/>
</dbReference>
<dbReference type="InterPro" id="IPR052880">
    <property type="entry name" value="NRL-Serpentine_Class_Gamma"/>
</dbReference>
<evidence type="ECO:0000256" key="3">
    <source>
        <dbReference type="ARBA" id="ARBA00022692"/>
    </source>
</evidence>
<keyword evidence="7" id="KW-1185">Reference proteome</keyword>
<evidence type="ECO:0000256" key="1">
    <source>
        <dbReference type="ARBA" id="ARBA00004141"/>
    </source>
</evidence>
<feature type="transmembrane region" description="Helical" evidence="6">
    <location>
        <begin position="186"/>
        <end position="210"/>
    </location>
</feature>
<feature type="transmembrane region" description="Helical" evidence="6">
    <location>
        <begin position="231"/>
        <end position="249"/>
    </location>
</feature>
<dbReference type="Proteomes" id="UP000095282">
    <property type="component" value="Unplaced"/>
</dbReference>
<comment type="subcellular location">
    <subcellularLocation>
        <location evidence="1">Membrane</location>
        <topology evidence="1">Multi-pass membrane protein</topology>
    </subcellularLocation>
</comment>
<comment type="similarity">
    <text evidence="2 6">Belongs to the nematode receptor-like protein srg family.</text>
</comment>